<keyword evidence="7" id="KW-1133">Transmembrane helix</keyword>
<organism evidence="9 10">
    <name type="scientific">Heterorhabditis bacteriophora</name>
    <name type="common">Entomopathogenic nematode worm</name>
    <dbReference type="NCBI Taxonomy" id="37862"/>
    <lineage>
        <taxon>Eukaryota</taxon>
        <taxon>Metazoa</taxon>
        <taxon>Ecdysozoa</taxon>
        <taxon>Nematoda</taxon>
        <taxon>Chromadorea</taxon>
        <taxon>Rhabditida</taxon>
        <taxon>Rhabditina</taxon>
        <taxon>Rhabditomorpha</taxon>
        <taxon>Strongyloidea</taxon>
        <taxon>Heterorhabditidae</taxon>
        <taxon>Heterorhabditis</taxon>
    </lineage>
</organism>
<keyword evidence="2" id="KW-0808">Transferase</keyword>
<dbReference type="GO" id="GO:0030488">
    <property type="term" value="P:tRNA methylation"/>
    <property type="evidence" value="ECO:0007669"/>
    <property type="project" value="TreeGrafter"/>
</dbReference>
<dbReference type="Pfam" id="PF01170">
    <property type="entry name" value="UPF0020"/>
    <property type="match status" value="1"/>
</dbReference>
<dbReference type="GO" id="GO:0005737">
    <property type="term" value="C:cytoplasm"/>
    <property type="evidence" value="ECO:0007669"/>
    <property type="project" value="UniProtKB-SubCell"/>
</dbReference>
<dbReference type="PANTHER" id="PTHR14911:SF13">
    <property type="entry name" value="TRNA (GUANINE(6)-N2)-METHYLTRANSFERASE THUMP3"/>
    <property type="match status" value="1"/>
</dbReference>
<reference evidence="10" key="1">
    <citation type="submission" date="2016-11" db="UniProtKB">
        <authorList>
            <consortium name="WormBaseParasite"/>
        </authorList>
    </citation>
    <scope>IDENTIFICATION</scope>
</reference>
<evidence type="ECO:0000256" key="2">
    <source>
        <dbReference type="ARBA" id="ARBA00022603"/>
    </source>
</evidence>
<dbReference type="CDD" id="cd11715">
    <property type="entry name" value="THUMP_AdoMetMT"/>
    <property type="match status" value="1"/>
</dbReference>
<evidence type="ECO:0000256" key="3">
    <source>
        <dbReference type="ARBA" id="ARBA00022694"/>
    </source>
</evidence>
<sequence>MEETVPPALCSEENSCDQDDIQKLKAENRLSVGDDVNDEDNDLMETEVDEGDKENGDTTIAEDISSDDSPALRNGSGDSNGQLTCQSNGNDDNNEVECIELDDDGPPAKKAKTEDDDSKTLPTNSISKAIDNNKNVDRKVLDALLGAINVQVQKEPLSVRKLILDKQLVLPNTISFPPSLVVDMLIEHDPEHPLSKVINKMFGEERPKLSETEKKERQTLKVNNPAPHMTKLLMDIGQDLVQETTYCDIVHARNLPETPKNIETYKQVIFYLFAFNNVLLVIYYYRYVVSGVNHELCYNRIVLLLIIRVGSISVQCALNTTRMNNGCSTITCKCYSVLLKIRMIYLAISFFSESHLVIATKEETQAKYPCLICEEDFQFKGLRDQHMKICKKDYTKVRNVMGPKSADDVLMINRWLWERPPIDPTILQQQQAAQAQQKKNQLAQAQQAAAQAQALRRSAVGSNSQSAMVQQQLLQQQRLRQQMGMNAALINQQGRNMLGQNNNSLIAAMQQHLQRTASAQRGPSALGAQAQSLAAAAIYQKNLANANRNNLMANAAALRKNPVLANAAMQKALSSAAAMAVSNGNVTASAPSTGQNTNSCEICDQNVADKDRYLNHLQVKLNLSSWFLFIIFIIAIYRFWTYEGLERHLQYAFNMLQHLVADHQVKLCSAEIMLVCVLFFKSFIHYFIHSEVHFRYSCDVCSFKCSSYQTLESHLSTVHPKGGDKEKIENGPIKMVEIYATVITGFETITYEEVRERFRTEIKRGRGFVRFTIDVDKTAEVFKLRSPDNVFAIAYDDCVDRLRVLEKKHNFSSMDAARSLGAQVNNIFGWKPDMKNYDIEIVLNIRDNRVTVMIALNRMSLFKRNVCAYGPTTMRSTMCFCMISLAKPQPGEIIVDAMCGGGSISIEGTLSYPGCFFIAGDTHPKAIERCRENKVHYNI</sequence>
<feature type="transmembrane region" description="Helical" evidence="7">
    <location>
        <begin position="623"/>
        <end position="640"/>
    </location>
</feature>
<dbReference type="InterPro" id="IPR013087">
    <property type="entry name" value="Znf_C2H2_type"/>
</dbReference>
<proteinExistence type="predicted"/>
<evidence type="ECO:0000256" key="1">
    <source>
        <dbReference type="ARBA" id="ARBA00004496"/>
    </source>
</evidence>
<evidence type="ECO:0000256" key="7">
    <source>
        <dbReference type="SAM" id="Phobius"/>
    </source>
</evidence>
<keyword evidence="4" id="KW-0694">RNA-binding</keyword>
<dbReference type="Proteomes" id="UP000095283">
    <property type="component" value="Unplaced"/>
</dbReference>
<keyword evidence="9" id="KW-1185">Reference proteome</keyword>
<keyword evidence="2" id="KW-0489">Methyltransferase</keyword>
<dbReference type="Gene3D" id="3.40.50.150">
    <property type="entry name" value="Vaccinia Virus protein VP39"/>
    <property type="match status" value="1"/>
</dbReference>
<evidence type="ECO:0000256" key="4">
    <source>
        <dbReference type="PROSITE-ProRule" id="PRU00529"/>
    </source>
</evidence>
<dbReference type="Gene3D" id="3.30.2130.30">
    <property type="match status" value="1"/>
</dbReference>
<feature type="compositionally biased region" description="Polar residues" evidence="6">
    <location>
        <begin position="76"/>
        <end position="91"/>
    </location>
</feature>
<dbReference type="InterPro" id="IPR000241">
    <property type="entry name" value="RlmKL-like_Mtase"/>
</dbReference>
<evidence type="ECO:0000313" key="10">
    <source>
        <dbReference type="WBParaSite" id="Hba_14501"/>
    </source>
</evidence>
<dbReference type="AlphaFoldDB" id="A0A1I7XA82"/>
<feature type="region of interest" description="Disordered" evidence="6">
    <location>
        <begin position="26"/>
        <end position="126"/>
    </location>
</feature>
<dbReference type="GO" id="GO:0043527">
    <property type="term" value="C:tRNA methyltransferase complex"/>
    <property type="evidence" value="ECO:0007669"/>
    <property type="project" value="UniProtKB-ARBA"/>
</dbReference>
<dbReference type="GO" id="GO:0016423">
    <property type="term" value="F:tRNA (guanine) methyltransferase activity"/>
    <property type="evidence" value="ECO:0007669"/>
    <property type="project" value="TreeGrafter"/>
</dbReference>
<protein>
    <submittedName>
        <fullName evidence="10">THUMP domain-containing protein</fullName>
    </submittedName>
</protein>
<keyword evidence="7" id="KW-0812">Transmembrane</keyword>
<dbReference type="GO" id="GO:0003723">
    <property type="term" value="F:RNA binding"/>
    <property type="evidence" value="ECO:0007669"/>
    <property type="project" value="UniProtKB-UniRule"/>
</dbReference>
<feature type="transmembrane region" description="Helical" evidence="7">
    <location>
        <begin position="268"/>
        <end position="285"/>
    </location>
</feature>
<dbReference type="PROSITE" id="PS51165">
    <property type="entry name" value="THUMP"/>
    <property type="match status" value="1"/>
</dbReference>
<dbReference type="PANTHER" id="PTHR14911">
    <property type="entry name" value="THUMP DOMAIN-CONTAINING"/>
    <property type="match status" value="1"/>
</dbReference>
<dbReference type="SUPFAM" id="SSF53335">
    <property type="entry name" value="S-adenosyl-L-methionine-dependent methyltransferases"/>
    <property type="match status" value="1"/>
</dbReference>
<feature type="coiled-coil region" evidence="5">
    <location>
        <begin position="428"/>
        <end position="458"/>
    </location>
</feature>
<name>A0A1I7XA82_HETBA</name>
<evidence type="ECO:0000259" key="8">
    <source>
        <dbReference type="PROSITE" id="PS51165"/>
    </source>
</evidence>
<dbReference type="SMART" id="SM00355">
    <property type="entry name" value="ZnF_C2H2"/>
    <property type="match status" value="3"/>
</dbReference>
<feature type="domain" description="THUMP" evidence="8">
    <location>
        <begin position="761"/>
        <end position="856"/>
    </location>
</feature>
<dbReference type="Pfam" id="PF02926">
    <property type="entry name" value="THUMP"/>
    <property type="match status" value="1"/>
</dbReference>
<keyword evidence="7" id="KW-0472">Membrane</keyword>
<keyword evidence="3" id="KW-0819">tRNA processing</keyword>
<dbReference type="WBParaSite" id="Hba_14501">
    <property type="protein sequence ID" value="Hba_14501"/>
    <property type="gene ID" value="Hba_14501"/>
</dbReference>
<evidence type="ECO:0000256" key="6">
    <source>
        <dbReference type="SAM" id="MobiDB-lite"/>
    </source>
</evidence>
<dbReference type="InterPro" id="IPR029063">
    <property type="entry name" value="SAM-dependent_MTases_sf"/>
</dbReference>
<dbReference type="InterPro" id="IPR004114">
    <property type="entry name" value="THUMP_dom"/>
</dbReference>
<dbReference type="SUPFAM" id="SSF143437">
    <property type="entry name" value="THUMP domain-like"/>
    <property type="match status" value="1"/>
</dbReference>
<accession>A0A1I7XA82</accession>
<feature type="compositionally biased region" description="Acidic residues" evidence="6">
    <location>
        <begin position="92"/>
        <end position="105"/>
    </location>
</feature>
<feature type="compositionally biased region" description="Acidic residues" evidence="6">
    <location>
        <begin position="35"/>
        <end position="52"/>
    </location>
</feature>
<evidence type="ECO:0000256" key="5">
    <source>
        <dbReference type="SAM" id="Coils"/>
    </source>
</evidence>
<keyword evidence="5" id="KW-0175">Coiled coil</keyword>
<comment type="subcellular location">
    <subcellularLocation>
        <location evidence="1">Cytoplasm</location>
    </subcellularLocation>
</comment>
<evidence type="ECO:0000313" key="9">
    <source>
        <dbReference type="Proteomes" id="UP000095283"/>
    </source>
</evidence>
<dbReference type="SMART" id="SM00981">
    <property type="entry name" value="THUMP"/>
    <property type="match status" value="1"/>
</dbReference>
<dbReference type="PROSITE" id="PS00028">
    <property type="entry name" value="ZINC_FINGER_C2H2_1"/>
    <property type="match status" value="1"/>
</dbReference>